<evidence type="ECO:0000313" key="1">
    <source>
        <dbReference type="EMBL" id="KAF2212418.1"/>
    </source>
</evidence>
<keyword evidence="2" id="KW-1185">Reference proteome</keyword>
<accession>A0A6A6FGP8</accession>
<reference evidence="1" key="1">
    <citation type="journal article" date="2020" name="Stud. Mycol.">
        <title>101 Dothideomycetes genomes: a test case for predicting lifestyles and emergence of pathogens.</title>
        <authorList>
            <person name="Haridas S."/>
            <person name="Albert R."/>
            <person name="Binder M."/>
            <person name="Bloem J."/>
            <person name="Labutti K."/>
            <person name="Salamov A."/>
            <person name="Andreopoulos B."/>
            <person name="Baker S."/>
            <person name="Barry K."/>
            <person name="Bills G."/>
            <person name="Bluhm B."/>
            <person name="Cannon C."/>
            <person name="Castanera R."/>
            <person name="Culley D."/>
            <person name="Daum C."/>
            <person name="Ezra D."/>
            <person name="Gonzalez J."/>
            <person name="Henrissat B."/>
            <person name="Kuo A."/>
            <person name="Liang C."/>
            <person name="Lipzen A."/>
            <person name="Lutzoni F."/>
            <person name="Magnuson J."/>
            <person name="Mondo S."/>
            <person name="Nolan M."/>
            <person name="Ohm R."/>
            <person name="Pangilinan J."/>
            <person name="Park H.-J."/>
            <person name="Ramirez L."/>
            <person name="Alfaro M."/>
            <person name="Sun H."/>
            <person name="Tritt A."/>
            <person name="Yoshinaga Y."/>
            <person name="Zwiers L.-H."/>
            <person name="Turgeon B."/>
            <person name="Goodwin S."/>
            <person name="Spatafora J."/>
            <person name="Crous P."/>
            <person name="Grigoriev I."/>
        </authorList>
    </citation>
    <scope>NUCLEOTIDE SEQUENCE</scope>
    <source>
        <strain evidence="1">SCOH1-5</strain>
    </source>
</reference>
<dbReference type="AlphaFoldDB" id="A0A6A6FGP8"/>
<name>A0A6A6FGP8_9PEZI</name>
<protein>
    <submittedName>
        <fullName evidence="1">Uncharacterized protein</fullName>
    </submittedName>
</protein>
<dbReference type="Proteomes" id="UP000799539">
    <property type="component" value="Unassembled WGS sequence"/>
</dbReference>
<dbReference type="EMBL" id="ML992673">
    <property type="protein sequence ID" value="KAF2212418.1"/>
    <property type="molecule type" value="Genomic_DNA"/>
</dbReference>
<sequence length="129" mass="14137">MSILPMPNLIPLHALHPSTCTCLLSNCCSETWKPRPTRSHASSCAVRRGHPELPLAYPSGGLIACFCQQTTRLGKRRRRHFPTVHVSPSMWRSHACDRASSCGTARNVVLASQNVHRRPPNPYSAAGSA</sequence>
<evidence type="ECO:0000313" key="2">
    <source>
        <dbReference type="Proteomes" id="UP000799539"/>
    </source>
</evidence>
<organism evidence="1 2">
    <name type="scientific">Cercospora zeae-maydis SCOH1-5</name>
    <dbReference type="NCBI Taxonomy" id="717836"/>
    <lineage>
        <taxon>Eukaryota</taxon>
        <taxon>Fungi</taxon>
        <taxon>Dikarya</taxon>
        <taxon>Ascomycota</taxon>
        <taxon>Pezizomycotina</taxon>
        <taxon>Dothideomycetes</taxon>
        <taxon>Dothideomycetidae</taxon>
        <taxon>Mycosphaerellales</taxon>
        <taxon>Mycosphaerellaceae</taxon>
        <taxon>Cercospora</taxon>
    </lineage>
</organism>
<proteinExistence type="predicted"/>
<gene>
    <name evidence="1" type="ORF">CERZMDRAFT_84759</name>
</gene>